<dbReference type="AlphaFoldDB" id="A0A3U9AKI8"/>
<gene>
    <name evidence="1" type="ORF">F9W02_13305</name>
</gene>
<name>A0A3U9AKI8_SALET</name>
<protein>
    <submittedName>
        <fullName evidence="1">Uncharacterized protein</fullName>
    </submittedName>
</protein>
<reference evidence="1" key="1">
    <citation type="submission" date="2019-10" db="EMBL/GenBank/DDBJ databases">
        <authorList>
            <person name="Ashton P.M."/>
            <person name="Dallman T."/>
            <person name="Nair S."/>
            <person name="De Pinna E."/>
            <person name="Peters T."/>
            <person name="Grant K."/>
        </authorList>
    </citation>
    <scope>NUCLEOTIDE SEQUENCE</scope>
    <source>
        <strain evidence="1">808797</strain>
    </source>
</reference>
<proteinExistence type="predicted"/>
<sequence>MQNTKLNIMERYLILLDKFVDKIIESGVSEQQLIEKSYLFCAGYYIKYQQEIERLTFSNKDVVLTFLLFSYYNYINGLDNNLINKVRMRRTCSLLINFIVDNGSQTEKIYVQEKKKYKSYTLKRDLSVKNKRKKYGL</sequence>
<organism evidence="1">
    <name type="scientific">Salmonella enterica I</name>
    <dbReference type="NCBI Taxonomy" id="59201"/>
    <lineage>
        <taxon>Bacteria</taxon>
        <taxon>Pseudomonadati</taxon>
        <taxon>Pseudomonadota</taxon>
        <taxon>Gammaproteobacteria</taxon>
        <taxon>Enterobacterales</taxon>
        <taxon>Enterobacteriaceae</taxon>
        <taxon>Salmonella</taxon>
    </lineage>
</organism>
<evidence type="ECO:0000313" key="1">
    <source>
        <dbReference type="EMBL" id="EDB3322460.1"/>
    </source>
</evidence>
<accession>A0A3U9AKI8</accession>
<comment type="caution">
    <text evidence="1">The sequence shown here is derived from an EMBL/GenBank/DDBJ whole genome shotgun (WGS) entry which is preliminary data.</text>
</comment>
<dbReference type="EMBL" id="AALNDL010000008">
    <property type="protein sequence ID" value="EDB3322460.1"/>
    <property type="molecule type" value="Genomic_DNA"/>
</dbReference>